<dbReference type="AlphaFoldDB" id="A0A540WDV0"/>
<accession>A0A540WDV0</accession>
<keyword evidence="2" id="KW-1185">Reference proteome</keyword>
<sequence length="422" mass="45208">MAPDGIGALLRGIREADGRSREEQALLLQELQDGQWFDPENLKRWETERRMPVPRWHGLLAEGYGLTQAQIMAAVAASRRWRRLRRAADDGAKGGEKVDRRRFLAAAAAVTGAAPLSGMADARRGIDAGLSGSDAGDLAYLDAAFERHRGGYHGRSPVVVLGEMRQDLDLLRSVLARPHPAGTRAGLARTAAGITGLVAIIQHDRGDQRDAHGWFATAERAAREAGDRTMLAWVLARHAMVPLNYGAPAAAAQLAEQARHEAGRRPSAPGALAAAVAARALAAVGERQGALDAVAEARAIAERLDATQAADTWFGYPAQKHHVHMSQALTLLGRTRDARAEQDAALVLTRAPSIMTHALLKLDAATCLGMDGDHGGAADLAMMVWQQLPDAYREGLVRSRAEALHRTLDGPAHRRLGDLLAS</sequence>
<evidence type="ECO:0000313" key="1">
    <source>
        <dbReference type="EMBL" id="TQF07196.1"/>
    </source>
</evidence>
<organism evidence="1 2">
    <name type="scientific">Kitasatospora acidiphila</name>
    <dbReference type="NCBI Taxonomy" id="2567942"/>
    <lineage>
        <taxon>Bacteria</taxon>
        <taxon>Bacillati</taxon>
        <taxon>Actinomycetota</taxon>
        <taxon>Actinomycetes</taxon>
        <taxon>Kitasatosporales</taxon>
        <taxon>Streptomycetaceae</taxon>
        <taxon>Kitasatospora</taxon>
    </lineage>
</organism>
<proteinExistence type="predicted"/>
<name>A0A540WDV0_9ACTN</name>
<protein>
    <submittedName>
        <fullName evidence="1">Transcriptional regulator</fullName>
    </submittedName>
</protein>
<gene>
    <name evidence="1" type="ORF">E6W39_07565</name>
</gene>
<dbReference type="OrthoDB" id="3504241at2"/>
<dbReference type="Proteomes" id="UP000319103">
    <property type="component" value="Unassembled WGS sequence"/>
</dbReference>
<reference evidence="1 2" key="1">
    <citation type="submission" date="2019-06" db="EMBL/GenBank/DDBJ databases">
        <title>Description of Kitasatospora acidophila sp. nov. isolated from pine grove soil, and reclassification of Streptomyces novaecaesareae to Kitasatospora novaeceasareae comb. nov.</title>
        <authorList>
            <person name="Kim M.J."/>
        </authorList>
    </citation>
    <scope>NUCLEOTIDE SEQUENCE [LARGE SCALE GENOMIC DNA]</scope>
    <source>
        <strain evidence="1 2">MMS16-CNU292</strain>
    </source>
</reference>
<dbReference type="EMBL" id="VIGB01000003">
    <property type="protein sequence ID" value="TQF07196.1"/>
    <property type="molecule type" value="Genomic_DNA"/>
</dbReference>
<evidence type="ECO:0000313" key="2">
    <source>
        <dbReference type="Proteomes" id="UP000319103"/>
    </source>
</evidence>
<comment type="caution">
    <text evidence="1">The sequence shown here is derived from an EMBL/GenBank/DDBJ whole genome shotgun (WGS) entry which is preliminary data.</text>
</comment>